<evidence type="ECO:0000313" key="2">
    <source>
        <dbReference type="EMBL" id="OAM87412.1"/>
    </source>
</evidence>
<dbReference type="Gene3D" id="2.120.10.10">
    <property type="match status" value="1"/>
</dbReference>
<feature type="domain" description="Sialidase" evidence="1">
    <location>
        <begin position="56"/>
        <end position="336"/>
    </location>
</feature>
<dbReference type="RefSeq" id="WP_068772610.1">
    <property type="nucleotide sequence ID" value="NZ_CP109796.1"/>
</dbReference>
<dbReference type="PANTHER" id="PTHR43752:SF2">
    <property type="entry name" value="BNR_ASP-BOX REPEAT FAMILY PROTEIN"/>
    <property type="match status" value="1"/>
</dbReference>
<keyword evidence="3" id="KW-1185">Reference proteome</keyword>
<gene>
    <name evidence="2" type="ORF">AW736_22860</name>
</gene>
<evidence type="ECO:0000259" key="1">
    <source>
        <dbReference type="Pfam" id="PF13088"/>
    </source>
</evidence>
<name>A0A178IBK7_9BACT</name>
<dbReference type="STRING" id="1184151.AW736_22860"/>
<dbReference type="CDD" id="cd15482">
    <property type="entry name" value="Sialidase_non-viral"/>
    <property type="match status" value="1"/>
</dbReference>
<dbReference type="InterPro" id="IPR036278">
    <property type="entry name" value="Sialidase_sf"/>
</dbReference>
<dbReference type="SUPFAM" id="SSF50939">
    <property type="entry name" value="Sialidases"/>
    <property type="match status" value="1"/>
</dbReference>
<sequence>MYSIRCYIYLAALMILMVKSMPAQSPQFRIVRTEFVEPAPSVAEVHASNIIEAADGTLVCAWFGGTKEGNPDVTVWVSRYVGGQWTPGVSMADGVQTAKLRYPAYNPVMHCTPEGRIWMFFKVGKDPESWWGESMYSDDNGISWTGRKKLPKGFLGPVKNKPVVLKDGTVICPSSIEYSSKEWVAHMEITDEKFEHWEKSKPVPDPHNYGAIQPTVIRHADGRLQALFRSNGRNLIYSWSKDSGRTWSPLEFSGYYMANSGIDAETLADNKGFLLVYNPNEKPDNPKSWGPRTPLVVSHSTDGRTWRPVALLEHKKTRWGYSYPSIIQAKDGRVHVTYTWNRGRICHVILEQL</sequence>
<accession>A0A178IBK7</accession>
<reference evidence="2 3" key="1">
    <citation type="submission" date="2016-01" db="EMBL/GenBank/DDBJ databases">
        <title>High potential of lignocellulose degradation of a new Verrucomicrobia species.</title>
        <authorList>
            <person name="Wang Y."/>
            <person name="Shi Y."/>
            <person name="Qiu Z."/>
            <person name="Liu S."/>
            <person name="Yang H."/>
        </authorList>
    </citation>
    <scope>NUCLEOTIDE SEQUENCE [LARGE SCALE GENOMIC DNA]</scope>
    <source>
        <strain evidence="2 3">TSB47</strain>
    </source>
</reference>
<evidence type="ECO:0000313" key="3">
    <source>
        <dbReference type="Proteomes" id="UP000078486"/>
    </source>
</evidence>
<organism evidence="2 3">
    <name type="scientific">Termitidicoccus mucosus</name>
    <dbReference type="NCBI Taxonomy" id="1184151"/>
    <lineage>
        <taxon>Bacteria</taxon>
        <taxon>Pseudomonadati</taxon>
        <taxon>Verrucomicrobiota</taxon>
        <taxon>Opitutia</taxon>
        <taxon>Opitutales</taxon>
        <taxon>Opitutaceae</taxon>
        <taxon>Termitidicoccus</taxon>
    </lineage>
</organism>
<comment type="caution">
    <text evidence="2">The sequence shown here is derived from an EMBL/GenBank/DDBJ whole genome shotgun (WGS) entry which is preliminary data.</text>
</comment>
<dbReference type="AlphaFoldDB" id="A0A178IBK7"/>
<dbReference type="PANTHER" id="PTHR43752">
    <property type="entry name" value="BNR/ASP-BOX REPEAT FAMILY PROTEIN"/>
    <property type="match status" value="1"/>
</dbReference>
<dbReference type="Pfam" id="PF13088">
    <property type="entry name" value="BNR_2"/>
    <property type="match status" value="1"/>
</dbReference>
<protein>
    <recommendedName>
        <fullName evidence="1">Sialidase domain-containing protein</fullName>
    </recommendedName>
</protein>
<dbReference type="OrthoDB" id="41724at2"/>
<dbReference type="InterPro" id="IPR011040">
    <property type="entry name" value="Sialidase"/>
</dbReference>
<proteinExistence type="predicted"/>
<dbReference type="Proteomes" id="UP000078486">
    <property type="component" value="Unassembled WGS sequence"/>
</dbReference>
<dbReference type="EMBL" id="LRRQ01000171">
    <property type="protein sequence ID" value="OAM87412.1"/>
    <property type="molecule type" value="Genomic_DNA"/>
</dbReference>